<evidence type="ECO:0000256" key="1">
    <source>
        <dbReference type="ARBA" id="ARBA00007274"/>
    </source>
</evidence>
<evidence type="ECO:0000256" key="3">
    <source>
        <dbReference type="ARBA" id="ARBA00022737"/>
    </source>
</evidence>
<comment type="similarity">
    <text evidence="1">Belongs to the transferase hexapeptide repeat family.</text>
</comment>
<dbReference type="InterPro" id="IPR018357">
    <property type="entry name" value="Hexapep_transf_CS"/>
</dbReference>
<dbReference type="InterPro" id="IPR001451">
    <property type="entry name" value="Hexapep"/>
</dbReference>
<dbReference type="InterPro" id="IPR024688">
    <property type="entry name" value="Mac_dom"/>
</dbReference>
<dbReference type="AlphaFoldDB" id="A0A1G5YE76"/>
<dbReference type="Pfam" id="PF12464">
    <property type="entry name" value="Mac"/>
    <property type="match status" value="1"/>
</dbReference>
<keyword evidence="3" id="KW-0677">Repeat</keyword>
<proteinExistence type="inferred from homology"/>
<evidence type="ECO:0000256" key="4">
    <source>
        <dbReference type="ARBA" id="ARBA00023315"/>
    </source>
</evidence>
<dbReference type="PANTHER" id="PTHR23416:SF23">
    <property type="entry name" value="ACETYLTRANSFERASE C18B11.09C-RELATED"/>
    <property type="match status" value="1"/>
</dbReference>
<dbReference type="InterPro" id="IPR011004">
    <property type="entry name" value="Trimer_LpxA-like_sf"/>
</dbReference>
<evidence type="ECO:0000259" key="5">
    <source>
        <dbReference type="SMART" id="SM01266"/>
    </source>
</evidence>
<dbReference type="RefSeq" id="WP_091579044.1">
    <property type="nucleotide sequence ID" value="NZ_FMXM01000009.1"/>
</dbReference>
<dbReference type="PROSITE" id="PS00101">
    <property type="entry name" value="HEXAPEP_TRANSFERASES"/>
    <property type="match status" value="1"/>
</dbReference>
<dbReference type="Pfam" id="PF00132">
    <property type="entry name" value="Hexapep"/>
    <property type="match status" value="1"/>
</dbReference>
<feature type="domain" description="Maltose/galactoside acetyltransferase" evidence="5">
    <location>
        <begin position="6"/>
        <end position="60"/>
    </location>
</feature>
<dbReference type="PANTHER" id="PTHR23416">
    <property type="entry name" value="SIALIC ACID SYNTHASE-RELATED"/>
    <property type="match status" value="1"/>
</dbReference>
<protein>
    <submittedName>
        <fullName evidence="6">Maltose O-acetyltransferase</fullName>
    </submittedName>
</protein>
<keyword evidence="2 6" id="KW-0808">Transferase</keyword>
<dbReference type="Gene3D" id="2.160.10.10">
    <property type="entry name" value="Hexapeptide repeat proteins"/>
    <property type="match status" value="1"/>
</dbReference>
<dbReference type="GO" id="GO:0008374">
    <property type="term" value="F:O-acyltransferase activity"/>
    <property type="evidence" value="ECO:0007669"/>
    <property type="project" value="TreeGrafter"/>
</dbReference>
<sequence>MAGTERVKMATGEWYTCLDDELEALRVLARDAVFEHNSLPPRQRGNLGPGLQALLGKMGEGARIEAPFHCAYGFNIFLGNGVFLNAGCTILDTATVRIGNGTLLGPNAQIYCAEHHREATGRQAGLEIARPVDIGANAWIGGSAVILGGVSIGEGAIVGAGAMVTRDVPDNTTVVGNPARAIKRN</sequence>
<dbReference type="EMBL" id="FMXM01000009">
    <property type="protein sequence ID" value="SDA80544.1"/>
    <property type="molecule type" value="Genomic_DNA"/>
</dbReference>
<accession>A0A1G5YE76</accession>
<keyword evidence="4" id="KW-0012">Acyltransferase</keyword>
<dbReference type="CDD" id="cd03357">
    <property type="entry name" value="LbH_MAT_GAT"/>
    <property type="match status" value="1"/>
</dbReference>
<dbReference type="OrthoDB" id="9815592at2"/>
<organism evidence="6 7">
    <name type="scientific">Mesorhizobium qingshengii</name>
    <dbReference type="NCBI Taxonomy" id="1165689"/>
    <lineage>
        <taxon>Bacteria</taxon>
        <taxon>Pseudomonadati</taxon>
        <taxon>Pseudomonadota</taxon>
        <taxon>Alphaproteobacteria</taxon>
        <taxon>Hyphomicrobiales</taxon>
        <taxon>Phyllobacteriaceae</taxon>
        <taxon>Mesorhizobium</taxon>
    </lineage>
</organism>
<dbReference type="STRING" id="1165689.SAMN02927914_03172"/>
<dbReference type="SUPFAM" id="SSF51161">
    <property type="entry name" value="Trimeric LpxA-like enzymes"/>
    <property type="match status" value="1"/>
</dbReference>
<reference evidence="6 7" key="1">
    <citation type="submission" date="2016-10" db="EMBL/GenBank/DDBJ databases">
        <authorList>
            <person name="de Groot N.N."/>
        </authorList>
    </citation>
    <scope>NUCLEOTIDE SEQUENCE [LARGE SCALE GENOMIC DNA]</scope>
    <source>
        <strain evidence="6 7">CGMCC 1.12097</strain>
    </source>
</reference>
<gene>
    <name evidence="6" type="ORF">SAMN02927914_03172</name>
</gene>
<evidence type="ECO:0000256" key="2">
    <source>
        <dbReference type="ARBA" id="ARBA00022679"/>
    </source>
</evidence>
<dbReference type="InterPro" id="IPR051159">
    <property type="entry name" value="Hexapeptide_acetyltransf"/>
</dbReference>
<dbReference type="SMART" id="SM01266">
    <property type="entry name" value="Mac"/>
    <property type="match status" value="1"/>
</dbReference>
<dbReference type="GO" id="GO:0016407">
    <property type="term" value="F:acetyltransferase activity"/>
    <property type="evidence" value="ECO:0007669"/>
    <property type="project" value="InterPro"/>
</dbReference>
<dbReference type="Proteomes" id="UP000198588">
    <property type="component" value="Unassembled WGS sequence"/>
</dbReference>
<name>A0A1G5YE76_9HYPH</name>
<evidence type="ECO:0000313" key="7">
    <source>
        <dbReference type="Proteomes" id="UP000198588"/>
    </source>
</evidence>
<dbReference type="GO" id="GO:0005829">
    <property type="term" value="C:cytosol"/>
    <property type="evidence" value="ECO:0007669"/>
    <property type="project" value="TreeGrafter"/>
</dbReference>
<evidence type="ECO:0000313" key="6">
    <source>
        <dbReference type="EMBL" id="SDA80544.1"/>
    </source>
</evidence>